<comment type="subunit">
    <text evidence="8">Part of the nuclear pore complex (NPC). The NPC has an eight-fold symmetrical structure comprising a central transport channel and two rings, the cytoplasmic and nuclear rings, to which eight filaments are attached. The cytoplasmic filaments have loose ends, while the nuclear filaments are joined in a distal ring, forming a nuclear basket. NPCs are highly dynamic in configuration and composition, and can be devided in 3 subcomplexes, the NUP62 subcomplex, the NUP107-160 subcomplex and the NUP93 subcomplex, containing approximately 30 different nucleoporin proteins.</text>
</comment>
<proteinExistence type="predicted"/>
<comment type="subcellular location">
    <subcellularLocation>
        <location evidence="1">Nucleus</location>
        <location evidence="1">Nuclear pore complex</location>
    </subcellularLocation>
</comment>
<accession>A0A9W7IF40</accession>
<evidence type="ECO:0000256" key="7">
    <source>
        <dbReference type="ARBA" id="ARBA00023242"/>
    </source>
</evidence>
<dbReference type="Gene3D" id="1.25.40.690">
    <property type="match status" value="1"/>
</dbReference>
<dbReference type="GO" id="GO:0017056">
    <property type="term" value="F:structural constituent of nuclear pore"/>
    <property type="evidence" value="ECO:0007669"/>
    <property type="project" value="InterPro"/>
</dbReference>
<keyword evidence="6" id="KW-0906">Nuclear pore complex</keyword>
<keyword evidence="7" id="KW-0539">Nucleus</keyword>
<dbReference type="GO" id="GO:0005643">
    <property type="term" value="C:nuclear pore"/>
    <property type="evidence" value="ECO:0007669"/>
    <property type="project" value="UniProtKB-SubCell"/>
</dbReference>
<evidence type="ECO:0000256" key="6">
    <source>
        <dbReference type="ARBA" id="ARBA00023132"/>
    </source>
</evidence>
<dbReference type="EMBL" id="BSYR01000025">
    <property type="protein sequence ID" value="GMI93941.1"/>
    <property type="molecule type" value="Genomic_DNA"/>
</dbReference>
<organism evidence="10 11">
    <name type="scientific">Hibiscus trionum</name>
    <name type="common">Flower of an hour</name>
    <dbReference type="NCBI Taxonomy" id="183268"/>
    <lineage>
        <taxon>Eukaryota</taxon>
        <taxon>Viridiplantae</taxon>
        <taxon>Streptophyta</taxon>
        <taxon>Embryophyta</taxon>
        <taxon>Tracheophyta</taxon>
        <taxon>Spermatophyta</taxon>
        <taxon>Magnoliopsida</taxon>
        <taxon>eudicotyledons</taxon>
        <taxon>Gunneridae</taxon>
        <taxon>Pentapetalae</taxon>
        <taxon>rosids</taxon>
        <taxon>malvids</taxon>
        <taxon>Malvales</taxon>
        <taxon>Malvaceae</taxon>
        <taxon>Malvoideae</taxon>
        <taxon>Hibiscus</taxon>
    </lineage>
</organism>
<gene>
    <name evidence="10" type="ORF">HRI_003063400</name>
</gene>
<dbReference type="SUPFAM" id="SSF82215">
    <property type="entry name" value="C-terminal autoproteolytic domain of nucleoporin nup98"/>
    <property type="match status" value="1"/>
</dbReference>
<dbReference type="Proteomes" id="UP001165190">
    <property type="component" value="Unassembled WGS sequence"/>
</dbReference>
<keyword evidence="2" id="KW-0813">Transport</keyword>
<dbReference type="Gene3D" id="3.30.1610.10">
    <property type="entry name" value="Peptidase S59, nucleoporin"/>
    <property type="match status" value="1"/>
</dbReference>
<keyword evidence="5" id="KW-0811">Translocation</keyword>
<evidence type="ECO:0000256" key="3">
    <source>
        <dbReference type="ARBA" id="ARBA00022816"/>
    </source>
</evidence>
<dbReference type="InterPro" id="IPR036903">
    <property type="entry name" value="Nup98_auto-Pept-S59_dom_sf"/>
</dbReference>
<dbReference type="PANTHER" id="PTHR23198">
    <property type="entry name" value="NUCLEOPORIN"/>
    <property type="match status" value="1"/>
</dbReference>
<evidence type="ECO:0000256" key="2">
    <source>
        <dbReference type="ARBA" id="ARBA00022448"/>
    </source>
</evidence>
<evidence type="ECO:0000313" key="10">
    <source>
        <dbReference type="EMBL" id="GMI93941.1"/>
    </source>
</evidence>
<dbReference type="GO" id="GO:0048573">
    <property type="term" value="P:photoperiodism, flowering"/>
    <property type="evidence" value="ECO:0007669"/>
    <property type="project" value="UniProtKB-ARBA"/>
</dbReference>
<reference evidence="10" key="1">
    <citation type="submission" date="2023-05" db="EMBL/GenBank/DDBJ databases">
        <title>Genome and transcriptome analyses reveal genes involved in the formation of fine ridges on petal epidermal cells in Hibiscus trionum.</title>
        <authorList>
            <person name="Koshimizu S."/>
            <person name="Masuda S."/>
            <person name="Ishii T."/>
            <person name="Shirasu K."/>
            <person name="Hoshino A."/>
            <person name="Arita M."/>
        </authorList>
    </citation>
    <scope>NUCLEOTIDE SEQUENCE</scope>
    <source>
        <strain evidence="10">Hamamatsu line</strain>
    </source>
</reference>
<dbReference type="PANTHER" id="PTHR23198:SF26">
    <property type="entry name" value="NUCLEAR PORE COMPLEX PROTEIN NUP96"/>
    <property type="match status" value="1"/>
</dbReference>
<evidence type="ECO:0000256" key="5">
    <source>
        <dbReference type="ARBA" id="ARBA00023010"/>
    </source>
</evidence>
<comment type="caution">
    <text evidence="10">The sequence shown here is derived from an EMBL/GenBank/DDBJ whole genome shotgun (WGS) entry which is preliminary data.</text>
</comment>
<name>A0A9W7IF40_HIBTR</name>
<dbReference type="AlphaFoldDB" id="A0A9W7IF40"/>
<dbReference type="PROSITE" id="PS51434">
    <property type="entry name" value="NUP_C"/>
    <property type="match status" value="1"/>
</dbReference>
<dbReference type="Pfam" id="PF04096">
    <property type="entry name" value="Nucleoporin2"/>
    <property type="match status" value="1"/>
</dbReference>
<dbReference type="GO" id="GO:0051028">
    <property type="term" value="P:mRNA transport"/>
    <property type="evidence" value="ECO:0007669"/>
    <property type="project" value="UniProtKB-KW"/>
</dbReference>
<evidence type="ECO:0000256" key="8">
    <source>
        <dbReference type="ARBA" id="ARBA00065263"/>
    </source>
</evidence>
<feature type="domain" description="Peptidase S59" evidence="9">
    <location>
        <begin position="68"/>
        <end position="204"/>
    </location>
</feature>
<dbReference type="FunFam" id="1.25.40.690:FF:000002">
    <property type="entry name" value="Nuclear pore complex protein NUP96"/>
    <property type="match status" value="1"/>
</dbReference>
<dbReference type="Pfam" id="PF12110">
    <property type="entry name" value="Nup96"/>
    <property type="match status" value="1"/>
</dbReference>
<dbReference type="FunFam" id="3.30.1610.10:FF:000002">
    <property type="entry name" value="nuclear pore complex protein NUP98A"/>
    <property type="match status" value="1"/>
</dbReference>
<keyword evidence="4" id="KW-0653">Protein transport</keyword>
<keyword evidence="11" id="KW-1185">Reference proteome</keyword>
<dbReference type="GO" id="GO:0015031">
    <property type="term" value="P:protein transport"/>
    <property type="evidence" value="ECO:0007669"/>
    <property type="project" value="UniProtKB-KW"/>
</dbReference>
<protein>
    <submittedName>
        <fullName evidence="10">PRECOCIOUS, SUPPRESSOR OF AUXIN RESISTANCE 3, MODIFIER OF SNC1,3</fullName>
    </submittedName>
</protein>
<evidence type="ECO:0000259" key="9">
    <source>
        <dbReference type="PROSITE" id="PS51434"/>
    </source>
</evidence>
<dbReference type="InterPro" id="IPR037665">
    <property type="entry name" value="Nucleoporin_S59-like"/>
</dbReference>
<dbReference type="InterPro" id="IPR007230">
    <property type="entry name" value="Nup98_auto-Pept-S59_dom"/>
</dbReference>
<sequence>MASASVAGTLCEACITASEISGSGSDLDTENYDLQVTSLYKKRRISSISGFLPHVLRRTEESLPSLHSPDYYMEPCLEDMVRMELLDPGYCCRVPDFVVGRFGYGCVKFFGKTDVRGLDLDQIVKFRRHEVIVYEDESNKPMVGQGLNKTAEVTLRLQIENLDLGKQEGDGIVKKLRQSMKSQGAQFIAFDPTNGEWKFLVDHFSRFGLSEDDEEDITMDDATGAVQDPGVMDGGGNPEFDEDMQLDSNGSLLSHSLPAHLGLDPVKMKEMRMLMFPAEEEEELEDFGGTGSNQKQGFTKEYIKSSLNNSNQRLGNRSSPPVVRKTPVALLEYNSGTFDSSLSRTVLMTQENKGLPLKTTKRDGFKLDIKQETPVTGSHSHNVVDAALFMGRSFRVGWGPGGILIHSGAPVGSNDAQRVLSSVINIEKVAIDKVVRDENSKVKKELVDFAFDAPLNLHKALNYEEKAVEVGSFQLKLLKVVSNRLELSDICRSYIDIIERQLDVPGLSSSARLVLMHQVMVWELIKVLFSERENTGQLKSMAADSDNEEDMMQDIKEGPPEVDLEALPLIRRAQFSCWLQESVCHRVQEEVSSVNDSGYLEHLFFLLTGRQLDVAVELAASKGDVRLACLLSQAGGSTVNRSDVARQLDIWRRNGLDFNFIEKERIRLYELLAGNIHGALRGINIDWKRFLGLLMWYHLPSDTALPVIFQTYQHLLDDGKAPFPVPIYIDEGSVEHNANLSRVERFDLSYYLMLLHASEESQLCSLKTMFSTFSSTDDPLDYHMIWHQRAILEAVGASNSNDLQALDMGLISQLLCQEQCHWAIYVALHMPYRDDYPYLQAILIREILFQYCESWSSQESQRQFIEDLGIPLQWLHEAMAVYFNYHGDLPKALEHFLECENWQKAHSIFMTSVAHTLFLSANDSEIWRIATSMENHKSEIENWDLGAGIYISFYVLRSSLQEGNNTMAELDSIDSKNAACRDFLGRLNESSAVWGGRLHVDARVAYSKMAEDICNLLLSDTSGSQTCDDQLSCYDTVFSAPIPEDLRSTHLQDAVAVFTCSLSEVLS</sequence>
<keyword evidence="3" id="KW-0509">mRNA transport</keyword>
<dbReference type="OrthoDB" id="3797628at2759"/>
<dbReference type="InterPro" id="IPR021967">
    <property type="entry name" value="Nup98_C"/>
</dbReference>
<evidence type="ECO:0000256" key="4">
    <source>
        <dbReference type="ARBA" id="ARBA00022927"/>
    </source>
</evidence>
<evidence type="ECO:0000313" key="11">
    <source>
        <dbReference type="Proteomes" id="UP001165190"/>
    </source>
</evidence>
<evidence type="ECO:0000256" key="1">
    <source>
        <dbReference type="ARBA" id="ARBA00004567"/>
    </source>
</evidence>